<dbReference type="PANTHER" id="PTHR47823:SF9">
    <property type="entry name" value="CHROMOSOME UNDETERMINED SCAFFOLD_10, WHOLE GENOME SHOTGUN SEQUENCE"/>
    <property type="match status" value="1"/>
</dbReference>
<gene>
    <name evidence="3" type="ORF">PGLA1383_LOCUS39841</name>
</gene>
<evidence type="ECO:0000313" key="3">
    <source>
        <dbReference type="EMBL" id="CAE8622396.1"/>
    </source>
</evidence>
<organism evidence="3 4">
    <name type="scientific">Polarella glacialis</name>
    <name type="common">Dinoflagellate</name>
    <dbReference type="NCBI Taxonomy" id="89957"/>
    <lineage>
        <taxon>Eukaryota</taxon>
        <taxon>Sar</taxon>
        <taxon>Alveolata</taxon>
        <taxon>Dinophyceae</taxon>
        <taxon>Suessiales</taxon>
        <taxon>Suessiaceae</taxon>
        <taxon>Polarella</taxon>
    </lineage>
</organism>
<feature type="region of interest" description="Disordered" evidence="1">
    <location>
        <begin position="125"/>
        <end position="159"/>
    </location>
</feature>
<protein>
    <recommendedName>
        <fullName evidence="5">Cyclic nucleotide-binding domain-containing protein</fullName>
    </recommendedName>
</protein>
<keyword evidence="2" id="KW-0472">Membrane</keyword>
<reference evidence="3" key="1">
    <citation type="submission" date="2021-02" db="EMBL/GenBank/DDBJ databases">
        <authorList>
            <person name="Dougan E. K."/>
            <person name="Rhodes N."/>
            <person name="Thang M."/>
            <person name="Chan C."/>
        </authorList>
    </citation>
    <scope>NUCLEOTIDE SEQUENCE</scope>
</reference>
<feature type="transmembrane region" description="Helical" evidence="2">
    <location>
        <begin position="402"/>
        <end position="423"/>
    </location>
</feature>
<evidence type="ECO:0000256" key="2">
    <source>
        <dbReference type="SAM" id="Phobius"/>
    </source>
</evidence>
<feature type="non-terminal residue" evidence="3">
    <location>
        <position position="1"/>
    </location>
</feature>
<feature type="non-terminal residue" evidence="3">
    <location>
        <position position="471"/>
    </location>
</feature>
<keyword evidence="2" id="KW-1133">Transmembrane helix</keyword>
<evidence type="ECO:0000256" key="1">
    <source>
        <dbReference type="SAM" id="MobiDB-lite"/>
    </source>
</evidence>
<accession>A0A813GBT0</accession>
<dbReference type="EMBL" id="CAJNNV010027962">
    <property type="protein sequence ID" value="CAE8622396.1"/>
    <property type="molecule type" value="Genomic_DNA"/>
</dbReference>
<dbReference type="Proteomes" id="UP000654075">
    <property type="component" value="Unassembled WGS sequence"/>
</dbReference>
<evidence type="ECO:0008006" key="5">
    <source>
        <dbReference type="Google" id="ProtNLM"/>
    </source>
</evidence>
<comment type="caution">
    <text evidence="3">The sequence shown here is derived from an EMBL/GenBank/DDBJ whole genome shotgun (WGS) entry which is preliminary data.</text>
</comment>
<dbReference type="AlphaFoldDB" id="A0A813GBT0"/>
<evidence type="ECO:0000313" key="4">
    <source>
        <dbReference type="Proteomes" id="UP000654075"/>
    </source>
</evidence>
<name>A0A813GBT0_POLGL</name>
<dbReference type="PANTHER" id="PTHR47823">
    <property type="entry name" value="ION_TRANS DOMAIN-CONTAINING PROTEIN"/>
    <property type="match status" value="1"/>
</dbReference>
<sequence length="471" mass="53325">VWAHFIYLTSQWSAFKEENSMLLSLPSHVRNQLVERSHEQYVKAMQVMFGCDERHLLTELGVQLMPLKVAYGVCIMEPGELSTEIFIVRTGRIHGMVVEDSTHGQNLQAFLQLGSDHYEQKLLRAESGRQQRPLFGGKEDENSEKPPMSNNTGRTVRFGDSSDEPVVLSSAAELFAASADEVAREAAKGSAEKPSRRTDVRRPSISVFNVKSSKEEFKPKVSPRGEILLREDVQSHQKDHVLCAIYREMEVFGYFPISPVKLQGGCSQTELFQVAQDALQGILSQYPEKTREFEAKGRKSCQELAEAATSTEFTTRLPGQEGPRALRLKGMIVFNRAATDVREIPKEVFDENEDESAREHDDTAKYATKRWDEKLKTVVMDSETDKDILARWVIPPGCKAKVLWDLLLGFLIVYSVLAITFRFSFETEVSLPMTVVDAVVDIFFLGDMICSWRTAFLDQDSLLVTIPWELR</sequence>
<keyword evidence="4" id="KW-1185">Reference proteome</keyword>
<proteinExistence type="predicted"/>
<keyword evidence="2" id="KW-0812">Transmembrane</keyword>